<keyword evidence="2" id="KW-1185">Reference proteome</keyword>
<proteinExistence type="predicted"/>
<dbReference type="EMBL" id="JBHRXZ010000024">
    <property type="protein sequence ID" value="MFC3609137.1"/>
    <property type="molecule type" value="Genomic_DNA"/>
</dbReference>
<dbReference type="Proteomes" id="UP001595630">
    <property type="component" value="Unassembled WGS sequence"/>
</dbReference>
<evidence type="ECO:0000313" key="1">
    <source>
        <dbReference type="EMBL" id="MFC3609137.1"/>
    </source>
</evidence>
<reference evidence="2" key="1">
    <citation type="journal article" date="2019" name="Int. J. Syst. Evol. Microbiol.">
        <title>The Global Catalogue of Microorganisms (GCM) 10K type strain sequencing project: providing services to taxonomists for standard genome sequencing and annotation.</title>
        <authorList>
            <consortium name="The Broad Institute Genomics Platform"/>
            <consortium name="The Broad Institute Genome Sequencing Center for Infectious Disease"/>
            <person name="Wu L."/>
            <person name="Ma J."/>
        </authorList>
    </citation>
    <scope>NUCLEOTIDE SEQUENCE [LARGE SCALE GENOMIC DNA]</scope>
    <source>
        <strain evidence="2">KCTC 42447</strain>
    </source>
</reference>
<dbReference type="RefSeq" id="WP_386366411.1">
    <property type="nucleotide sequence ID" value="NZ_JBHRXZ010000024.1"/>
</dbReference>
<dbReference type="InterPro" id="IPR038079">
    <property type="entry name" value="PA2021-like_sf"/>
</dbReference>
<accession>A0ABV7T961</accession>
<name>A0ABV7T961_9GAMM</name>
<dbReference type="InterPro" id="IPR021564">
    <property type="entry name" value="DUF3203"/>
</dbReference>
<sequence>MSLQIDKATSTCTIEQNGRVFRSALMDAQVVTDPDVRMSELRIEGTSMHITEAQAEELIILGAQDDRSNLFVDD</sequence>
<dbReference type="Pfam" id="PF11462">
    <property type="entry name" value="DUF3203"/>
    <property type="match status" value="1"/>
</dbReference>
<evidence type="ECO:0000313" key="2">
    <source>
        <dbReference type="Proteomes" id="UP001595630"/>
    </source>
</evidence>
<dbReference type="SUPFAM" id="SSF141447">
    <property type="entry name" value="PA2021-like"/>
    <property type="match status" value="1"/>
</dbReference>
<comment type="caution">
    <text evidence="1">The sequence shown here is derived from an EMBL/GenBank/DDBJ whole genome shotgun (WGS) entry which is preliminary data.</text>
</comment>
<protein>
    <submittedName>
        <fullName evidence="1">DUF3203 family protein</fullName>
    </submittedName>
</protein>
<dbReference type="Gene3D" id="3.40.1170.40">
    <property type="entry name" value="Protein of unknown function DUF3203"/>
    <property type="match status" value="1"/>
</dbReference>
<gene>
    <name evidence="1" type="ORF">ACFOMF_15250</name>
</gene>
<organism evidence="1 2">
    <name type="scientific">Stutzerimonas tarimensis</name>
    <dbReference type="NCBI Taxonomy" id="1507735"/>
    <lineage>
        <taxon>Bacteria</taxon>
        <taxon>Pseudomonadati</taxon>
        <taxon>Pseudomonadota</taxon>
        <taxon>Gammaproteobacteria</taxon>
        <taxon>Pseudomonadales</taxon>
        <taxon>Pseudomonadaceae</taxon>
        <taxon>Stutzerimonas</taxon>
    </lineage>
</organism>